<evidence type="ECO:0000256" key="2">
    <source>
        <dbReference type="ARBA" id="ARBA00022448"/>
    </source>
</evidence>
<evidence type="ECO:0000256" key="7">
    <source>
        <dbReference type="ARBA" id="ARBA00038151"/>
    </source>
</evidence>
<evidence type="ECO:0000256" key="6">
    <source>
        <dbReference type="ARBA" id="ARBA00023136"/>
    </source>
</evidence>
<reference evidence="11" key="1">
    <citation type="submission" date="2016-04" db="EMBL/GenBank/DDBJ databases">
        <authorList>
            <person name="Evans L.H."/>
            <person name="Alamgir A."/>
            <person name="Owens N."/>
            <person name="Weber N.D."/>
            <person name="Virtaneva K."/>
            <person name="Barbian K."/>
            <person name="Babar A."/>
            <person name="Rosenke K."/>
        </authorList>
    </citation>
    <scope>NUCLEOTIDE SEQUENCE</scope>
    <source>
        <strain evidence="11">92-2</strain>
    </source>
</reference>
<evidence type="ECO:0000256" key="8">
    <source>
        <dbReference type="ARBA" id="ARBA00039168"/>
    </source>
</evidence>
<keyword evidence="6 10" id="KW-0472">Membrane</keyword>
<dbReference type="EMBL" id="FLUP01000001">
    <property type="protein sequence ID" value="SBV95832.1"/>
    <property type="molecule type" value="Genomic_DNA"/>
</dbReference>
<dbReference type="InterPro" id="IPR045324">
    <property type="entry name" value="Small_multidrug_res"/>
</dbReference>
<evidence type="ECO:0000256" key="1">
    <source>
        <dbReference type="ARBA" id="ARBA00004651"/>
    </source>
</evidence>
<keyword evidence="3" id="KW-1003">Cell membrane</keyword>
<keyword evidence="2" id="KW-0813">Transport</keyword>
<keyword evidence="5 10" id="KW-1133">Transmembrane helix</keyword>
<accession>A0A212J8R2</accession>
<comment type="similarity">
    <text evidence="7">Belongs to the drug/metabolite transporter (DMT) superfamily. Small multidrug resistance (SMR) (TC 2.A.7.1) family. Gdx/SugE subfamily.</text>
</comment>
<protein>
    <recommendedName>
        <fullName evidence="8">Guanidinium exporter</fullName>
    </recommendedName>
</protein>
<feature type="transmembrane region" description="Helical" evidence="10">
    <location>
        <begin position="84"/>
        <end position="103"/>
    </location>
</feature>
<dbReference type="PANTHER" id="PTHR30561">
    <property type="entry name" value="SMR FAMILY PROTON-DEPENDENT DRUG EFFLUX TRANSPORTER SUGE"/>
    <property type="match status" value="1"/>
</dbReference>
<evidence type="ECO:0000256" key="9">
    <source>
        <dbReference type="RuleBase" id="RU003942"/>
    </source>
</evidence>
<name>A0A212J8R2_9BACT</name>
<dbReference type="GO" id="GO:0005886">
    <property type="term" value="C:plasma membrane"/>
    <property type="evidence" value="ECO:0007669"/>
    <property type="project" value="UniProtKB-SubCell"/>
</dbReference>
<feature type="transmembrane region" description="Helical" evidence="10">
    <location>
        <begin position="27"/>
        <end position="47"/>
    </location>
</feature>
<dbReference type="AlphaFoldDB" id="A0A212J8R2"/>
<comment type="subcellular location">
    <subcellularLocation>
        <location evidence="1 9">Cell membrane</location>
        <topology evidence="1 9">Multi-pass membrane protein</topology>
    </subcellularLocation>
</comment>
<evidence type="ECO:0000256" key="3">
    <source>
        <dbReference type="ARBA" id="ARBA00022475"/>
    </source>
</evidence>
<keyword evidence="4 9" id="KW-0812">Transmembrane</keyword>
<evidence type="ECO:0000256" key="10">
    <source>
        <dbReference type="SAM" id="Phobius"/>
    </source>
</evidence>
<dbReference type="GO" id="GO:0022857">
    <property type="term" value="F:transmembrane transporter activity"/>
    <property type="evidence" value="ECO:0007669"/>
    <property type="project" value="InterPro"/>
</dbReference>
<dbReference type="SUPFAM" id="SSF103481">
    <property type="entry name" value="Multidrug resistance efflux transporter EmrE"/>
    <property type="match status" value="1"/>
</dbReference>
<sequence length="107" mass="11180">MAWFALSLAVVTEILWALSLKWASSLGNWQAAAVPIALSFVNMGLLALAMRGLPAGMTYALWTGAGTVGVVLGGALFFGDKVSLPQLFFIALIIIGSVGTKFFSSQA</sequence>
<dbReference type="RefSeq" id="WP_192113628.1">
    <property type="nucleotide sequence ID" value="NZ_CABUEN010000005.1"/>
</dbReference>
<organism evidence="11">
    <name type="scientific">uncultured Desulfovibrio sp</name>
    <dbReference type="NCBI Taxonomy" id="167968"/>
    <lineage>
        <taxon>Bacteria</taxon>
        <taxon>Pseudomonadati</taxon>
        <taxon>Thermodesulfobacteriota</taxon>
        <taxon>Desulfovibrionia</taxon>
        <taxon>Desulfovibrionales</taxon>
        <taxon>Desulfovibrionaceae</taxon>
        <taxon>Desulfovibrio</taxon>
        <taxon>environmental samples</taxon>
    </lineage>
</organism>
<feature type="transmembrane region" description="Helical" evidence="10">
    <location>
        <begin position="59"/>
        <end position="78"/>
    </location>
</feature>
<proteinExistence type="inferred from homology"/>
<evidence type="ECO:0000313" key="11">
    <source>
        <dbReference type="EMBL" id="SBV95832.1"/>
    </source>
</evidence>
<dbReference type="PANTHER" id="PTHR30561:SF0">
    <property type="entry name" value="GUANIDINIUM EXPORTER"/>
    <property type="match status" value="1"/>
</dbReference>
<evidence type="ECO:0000256" key="5">
    <source>
        <dbReference type="ARBA" id="ARBA00022989"/>
    </source>
</evidence>
<dbReference type="Gene3D" id="1.10.3730.20">
    <property type="match status" value="1"/>
</dbReference>
<evidence type="ECO:0000256" key="4">
    <source>
        <dbReference type="ARBA" id="ARBA00022692"/>
    </source>
</evidence>
<dbReference type="Pfam" id="PF00893">
    <property type="entry name" value="Multi_Drug_Res"/>
    <property type="match status" value="1"/>
</dbReference>
<dbReference type="InterPro" id="IPR037185">
    <property type="entry name" value="EmrE-like"/>
</dbReference>
<gene>
    <name evidence="11" type="ORF">KM92DES2_10711</name>
</gene>
<dbReference type="InterPro" id="IPR000390">
    <property type="entry name" value="Small_drug/metabolite_transptr"/>
</dbReference>